<protein>
    <recommendedName>
        <fullName evidence="3">Nitroreductase family deazaflavin-dependent oxidoreductase</fullName>
    </recommendedName>
</protein>
<dbReference type="EMBL" id="UEGW01000001">
    <property type="protein sequence ID" value="SRX92229.1"/>
    <property type="molecule type" value="Genomic_DNA"/>
</dbReference>
<dbReference type="NCBIfam" id="TIGR00026">
    <property type="entry name" value="hi_GC_TIGR00026"/>
    <property type="match status" value="1"/>
</dbReference>
<gene>
    <name evidence="1" type="ORF">MSP7336_00454</name>
</gene>
<dbReference type="Pfam" id="PF04075">
    <property type="entry name" value="F420H2_quin_red"/>
    <property type="match status" value="1"/>
</dbReference>
<evidence type="ECO:0008006" key="3">
    <source>
        <dbReference type="Google" id="ProtNLM"/>
    </source>
</evidence>
<evidence type="ECO:0000313" key="1">
    <source>
        <dbReference type="EMBL" id="SRX92229.1"/>
    </source>
</evidence>
<dbReference type="Proteomes" id="UP000252015">
    <property type="component" value="Unassembled WGS sequence"/>
</dbReference>
<dbReference type="AlphaFoldDB" id="A0A375YTQ7"/>
<name>A0A375YTQ7_MYCSH</name>
<dbReference type="STRING" id="29313.BHQ16_15360"/>
<reference evidence="1 2" key="1">
    <citation type="submission" date="2018-05" db="EMBL/GenBank/DDBJ databases">
        <authorList>
            <consortium name="IHU Genomes"/>
        </authorList>
    </citation>
    <scope>NUCLEOTIDE SEQUENCE [LARGE SCALE GENOMIC DNA]</scope>
    <source>
        <strain evidence="1 2">P7336</strain>
    </source>
</reference>
<dbReference type="InterPro" id="IPR012349">
    <property type="entry name" value="Split_barrel_FMN-bd"/>
</dbReference>
<dbReference type="Gene3D" id="2.30.110.10">
    <property type="entry name" value="Electron Transport, Fmn-binding Protein, Chain A"/>
    <property type="match status" value="1"/>
</dbReference>
<dbReference type="InterPro" id="IPR004378">
    <property type="entry name" value="F420H2_quin_Rdtase"/>
</dbReference>
<evidence type="ECO:0000313" key="2">
    <source>
        <dbReference type="Proteomes" id="UP000252015"/>
    </source>
</evidence>
<accession>A0A375YTQ7</accession>
<organism evidence="1 2">
    <name type="scientific">Mycobacterium shimoidei</name>
    <dbReference type="NCBI Taxonomy" id="29313"/>
    <lineage>
        <taxon>Bacteria</taxon>
        <taxon>Bacillati</taxon>
        <taxon>Actinomycetota</taxon>
        <taxon>Actinomycetes</taxon>
        <taxon>Mycobacteriales</taxon>
        <taxon>Mycobacteriaceae</taxon>
        <taxon>Mycobacterium</taxon>
    </lineage>
</organism>
<keyword evidence="2" id="KW-1185">Reference proteome</keyword>
<sequence length="128" mass="14407">MLFSREHARFNRRVTNRIVLPLSGWLPMWSVVEHVGRRSGKIYRTPVSAFRTQDGGVAILLPYRPDRDWVKNLHAAGGGRVKLYGKTFDVTDPRVVPTREALGLLKSPWRQLLGSTGVESTLLLTRAG</sequence>
<proteinExistence type="predicted"/>
<dbReference type="GO" id="GO:0016491">
    <property type="term" value="F:oxidoreductase activity"/>
    <property type="evidence" value="ECO:0007669"/>
    <property type="project" value="InterPro"/>
</dbReference>